<evidence type="ECO:0000256" key="3">
    <source>
        <dbReference type="ARBA" id="ARBA00022839"/>
    </source>
</evidence>
<name>A0ABR1PX24_9PEZI</name>
<gene>
    <name evidence="6" type="ORF">PG986_013965</name>
</gene>
<feature type="compositionally biased region" description="Low complexity" evidence="4">
    <location>
        <begin position="164"/>
        <end position="185"/>
    </location>
</feature>
<dbReference type="InterPro" id="IPR013520">
    <property type="entry name" value="Ribonucl_H"/>
</dbReference>
<dbReference type="SUPFAM" id="SSF53098">
    <property type="entry name" value="Ribonuclease H-like"/>
    <property type="match status" value="1"/>
</dbReference>
<evidence type="ECO:0000256" key="2">
    <source>
        <dbReference type="ARBA" id="ARBA00022801"/>
    </source>
</evidence>
<dbReference type="InterPro" id="IPR036397">
    <property type="entry name" value="RNaseH_sf"/>
</dbReference>
<dbReference type="SMART" id="SM00479">
    <property type="entry name" value="EXOIII"/>
    <property type="match status" value="1"/>
</dbReference>
<proteinExistence type="predicted"/>
<comment type="caution">
    <text evidence="6">The sequence shown here is derived from an EMBL/GenBank/DDBJ whole genome shotgun (WGS) entry which is preliminary data.</text>
</comment>
<organism evidence="6 7">
    <name type="scientific">Apiospora aurea</name>
    <dbReference type="NCBI Taxonomy" id="335848"/>
    <lineage>
        <taxon>Eukaryota</taxon>
        <taxon>Fungi</taxon>
        <taxon>Dikarya</taxon>
        <taxon>Ascomycota</taxon>
        <taxon>Pezizomycotina</taxon>
        <taxon>Sordariomycetes</taxon>
        <taxon>Xylariomycetidae</taxon>
        <taxon>Amphisphaeriales</taxon>
        <taxon>Apiosporaceae</taxon>
        <taxon>Apiospora</taxon>
    </lineage>
</organism>
<keyword evidence="2" id="KW-0378">Hydrolase</keyword>
<keyword evidence="7" id="KW-1185">Reference proteome</keyword>
<dbReference type="InterPro" id="IPR047021">
    <property type="entry name" value="REXO1/3/4-like"/>
</dbReference>
<dbReference type="RefSeq" id="XP_066694330.1">
    <property type="nucleotide sequence ID" value="XM_066850187.1"/>
</dbReference>
<dbReference type="Proteomes" id="UP001391051">
    <property type="component" value="Unassembled WGS sequence"/>
</dbReference>
<reference evidence="6 7" key="1">
    <citation type="submission" date="2023-01" db="EMBL/GenBank/DDBJ databases">
        <title>Analysis of 21 Apiospora genomes using comparative genomics revels a genus with tremendous synthesis potential of carbohydrate active enzymes and secondary metabolites.</title>
        <authorList>
            <person name="Sorensen T."/>
        </authorList>
    </citation>
    <scope>NUCLEOTIDE SEQUENCE [LARGE SCALE GENOMIC DNA]</scope>
    <source>
        <strain evidence="6 7">CBS 24483</strain>
    </source>
</reference>
<keyword evidence="1" id="KW-0540">Nuclease</keyword>
<dbReference type="InterPro" id="IPR012337">
    <property type="entry name" value="RNaseH-like_sf"/>
</dbReference>
<evidence type="ECO:0000313" key="6">
    <source>
        <dbReference type="EMBL" id="KAK7941578.1"/>
    </source>
</evidence>
<feature type="region of interest" description="Disordered" evidence="4">
    <location>
        <begin position="149"/>
        <end position="195"/>
    </location>
</feature>
<dbReference type="EMBL" id="JAQQWE010000009">
    <property type="protein sequence ID" value="KAK7941578.1"/>
    <property type="molecule type" value="Genomic_DNA"/>
</dbReference>
<dbReference type="PANTHER" id="PTHR12801">
    <property type="entry name" value="RNA EXONUCLEASE REXO1 / RECO3 FAMILY MEMBER-RELATED"/>
    <property type="match status" value="1"/>
</dbReference>
<feature type="region of interest" description="Disordered" evidence="4">
    <location>
        <begin position="390"/>
        <end position="426"/>
    </location>
</feature>
<dbReference type="GeneID" id="92083249"/>
<accession>A0ABR1PX24</accession>
<evidence type="ECO:0000313" key="7">
    <source>
        <dbReference type="Proteomes" id="UP001391051"/>
    </source>
</evidence>
<dbReference type="PANTHER" id="PTHR12801:SF114">
    <property type="entry name" value="EXONUCLEASE, PUTATIVE (AFU_ORTHOLOGUE AFUA_7G00870)-RELATED"/>
    <property type="match status" value="1"/>
</dbReference>
<evidence type="ECO:0000256" key="4">
    <source>
        <dbReference type="SAM" id="MobiDB-lite"/>
    </source>
</evidence>
<evidence type="ECO:0000259" key="5">
    <source>
        <dbReference type="SMART" id="SM00479"/>
    </source>
</evidence>
<keyword evidence="3" id="KW-0269">Exonuclease</keyword>
<dbReference type="CDD" id="cd06137">
    <property type="entry name" value="DEDDh_RNase"/>
    <property type="match status" value="1"/>
</dbReference>
<evidence type="ECO:0000256" key="1">
    <source>
        <dbReference type="ARBA" id="ARBA00022722"/>
    </source>
</evidence>
<feature type="domain" description="Exonuclease" evidence="5">
    <location>
        <begin position="135"/>
        <end position="373"/>
    </location>
</feature>
<protein>
    <submittedName>
        <fullName evidence="6">Ribonuclease H-like protein</fullName>
    </submittedName>
</protein>
<dbReference type="Gene3D" id="3.30.420.10">
    <property type="entry name" value="Ribonuclease H-like superfamily/Ribonuclease H"/>
    <property type="match status" value="1"/>
</dbReference>
<sequence>MEYVDLSYSSDGVYEDDQPVILANPYPPITFPPGDSSLVTNSLRYGANTYTFIAEQQNATASVGVSQQIVQALQLRCQTEQQLTKRNFVLPTQSASEQANIKLPLGVKLSDYVTTPTPDLTAAENNNNNNRNRRPAIVIDCEMVGVRIQNSESQPPSRRRPPHVRGVPSTTTTTTTTKTNTNPRPRQTPPAPWERSELVQLCAIDGVTGEILIDRPVQPAGRVCNWRTKYSGMTLAKLKAAQQTAGAVLPHWRDARALLLGYMDSETVLVGHSVENDLQMLRLAHPRVVDTSMQTAAAVFGQHGLDAFPRIWGLRKLVGRLTGKNIQAHGGKSAAAAAVRSGTRAAATTGHDCVEDTLAARELTLWCILHPAGLAAWGWEMRKEIAEKEAAEREKRREEEERKRIRAEKKERAAAAAAKAREEEEARAVRELQEKFDEMWPSLEPRRPLGF</sequence>